<keyword evidence="6 11" id="KW-0695">RNA-directed DNA polymerase</keyword>
<evidence type="ECO:0000256" key="4">
    <source>
        <dbReference type="ARBA" id="ARBA00022723"/>
    </source>
</evidence>
<accession>A0ABW3ST43</accession>
<gene>
    <name evidence="11" type="ORF">ACFQ2O_12975</name>
</gene>
<dbReference type="CDD" id="cd01651">
    <property type="entry name" value="RT_G2_intron"/>
    <property type="match status" value="1"/>
</dbReference>
<dbReference type="GO" id="GO:0003964">
    <property type="term" value="F:RNA-directed DNA polymerase activity"/>
    <property type="evidence" value="ECO:0007669"/>
    <property type="project" value="UniProtKB-KW"/>
</dbReference>
<dbReference type="PANTHER" id="PTHR34047">
    <property type="entry name" value="NUCLEAR INTRON MATURASE 1, MITOCHONDRIAL-RELATED"/>
    <property type="match status" value="1"/>
</dbReference>
<evidence type="ECO:0000256" key="6">
    <source>
        <dbReference type="ARBA" id="ARBA00022918"/>
    </source>
</evidence>
<dbReference type="PRINTS" id="PR00866">
    <property type="entry name" value="RNADNAPOLMS"/>
</dbReference>
<sequence length="199" mass="22663">MLKAYTHVLANKGSAGVDGMRLEELALHLKQNRDAIATAICNGRYLPQPILGVEIPKGNGKSRLLGIPTVTDRVLQQAANQVLSPLFELEFREHSYGFRPNRNAHQAVRQAHRHIHEGYQHIVDIDLKSFFDEVDHCLLLQLLYRKVKCPLTLRLIRKWLRAPILIKGRLVKRRKGVPQGSPLSPLLSNIMLHELDKEL</sequence>
<reference evidence="12" key="1">
    <citation type="journal article" date="2019" name="Int. J. Syst. Evol. Microbiol.">
        <title>The Global Catalogue of Microorganisms (GCM) 10K type strain sequencing project: providing services to taxonomists for standard genome sequencing and annotation.</title>
        <authorList>
            <consortium name="The Broad Institute Genomics Platform"/>
            <consortium name="The Broad Institute Genome Sequencing Center for Infectious Disease"/>
            <person name="Wu L."/>
            <person name="Ma J."/>
        </authorList>
    </citation>
    <scope>NUCLEOTIDE SEQUENCE [LARGE SCALE GENOMIC DNA]</scope>
    <source>
        <strain evidence="12">JCM 31319</strain>
    </source>
</reference>
<dbReference type="SUPFAM" id="SSF56672">
    <property type="entry name" value="DNA/RNA polymerases"/>
    <property type="match status" value="1"/>
</dbReference>
<organism evidence="11 12">
    <name type="scientific">Pontibacter rugosus</name>
    <dbReference type="NCBI Taxonomy" id="1745966"/>
    <lineage>
        <taxon>Bacteria</taxon>
        <taxon>Pseudomonadati</taxon>
        <taxon>Bacteroidota</taxon>
        <taxon>Cytophagia</taxon>
        <taxon>Cytophagales</taxon>
        <taxon>Hymenobacteraceae</taxon>
        <taxon>Pontibacter</taxon>
    </lineage>
</organism>
<name>A0ABW3ST43_9BACT</name>
<evidence type="ECO:0000256" key="7">
    <source>
        <dbReference type="ARBA" id="ARBA00023118"/>
    </source>
</evidence>
<evidence type="ECO:0000256" key="3">
    <source>
        <dbReference type="ARBA" id="ARBA00022695"/>
    </source>
</evidence>
<evidence type="ECO:0000256" key="1">
    <source>
        <dbReference type="ARBA" id="ARBA00012493"/>
    </source>
</evidence>
<evidence type="ECO:0000259" key="10">
    <source>
        <dbReference type="PROSITE" id="PS50878"/>
    </source>
</evidence>
<keyword evidence="5" id="KW-0460">Magnesium</keyword>
<keyword evidence="2" id="KW-0808">Transferase</keyword>
<keyword evidence="12" id="KW-1185">Reference proteome</keyword>
<dbReference type="Pfam" id="PF00078">
    <property type="entry name" value="RVT_1"/>
    <property type="match status" value="1"/>
</dbReference>
<dbReference type="Proteomes" id="UP001597094">
    <property type="component" value="Unassembled WGS sequence"/>
</dbReference>
<dbReference type="InterPro" id="IPR043502">
    <property type="entry name" value="DNA/RNA_pol_sf"/>
</dbReference>
<protein>
    <recommendedName>
        <fullName evidence="1">RNA-directed DNA polymerase</fullName>
        <ecNumber evidence="1">2.7.7.49</ecNumber>
    </recommendedName>
</protein>
<dbReference type="EMBL" id="JBHTLD010000116">
    <property type="protein sequence ID" value="MFD1187121.1"/>
    <property type="molecule type" value="Genomic_DNA"/>
</dbReference>
<feature type="non-terminal residue" evidence="11">
    <location>
        <position position="199"/>
    </location>
</feature>
<keyword evidence="7" id="KW-0051">Antiviral defense</keyword>
<dbReference type="InterPro" id="IPR051083">
    <property type="entry name" value="GrpII_Intron_Splice-Mob/Def"/>
</dbReference>
<dbReference type="InterPro" id="IPR000477">
    <property type="entry name" value="RT_dom"/>
</dbReference>
<evidence type="ECO:0000256" key="2">
    <source>
        <dbReference type="ARBA" id="ARBA00022679"/>
    </source>
</evidence>
<evidence type="ECO:0000256" key="5">
    <source>
        <dbReference type="ARBA" id="ARBA00022842"/>
    </source>
</evidence>
<dbReference type="RefSeq" id="WP_377528258.1">
    <property type="nucleotide sequence ID" value="NZ_JBHTLD010000116.1"/>
</dbReference>
<dbReference type="PANTHER" id="PTHR34047:SF8">
    <property type="entry name" value="PROTEIN YKFC"/>
    <property type="match status" value="1"/>
</dbReference>
<comment type="similarity">
    <text evidence="8">Belongs to the bacterial reverse transcriptase family.</text>
</comment>
<evidence type="ECO:0000256" key="8">
    <source>
        <dbReference type="ARBA" id="ARBA00034120"/>
    </source>
</evidence>
<keyword evidence="3" id="KW-0548">Nucleotidyltransferase</keyword>
<comment type="caution">
    <text evidence="11">The sequence shown here is derived from an EMBL/GenBank/DDBJ whole genome shotgun (WGS) entry which is preliminary data.</text>
</comment>
<comment type="catalytic activity">
    <reaction evidence="9">
        <text>DNA(n) + a 2'-deoxyribonucleoside 5'-triphosphate = DNA(n+1) + diphosphate</text>
        <dbReference type="Rhea" id="RHEA:22508"/>
        <dbReference type="Rhea" id="RHEA-COMP:17339"/>
        <dbReference type="Rhea" id="RHEA-COMP:17340"/>
        <dbReference type="ChEBI" id="CHEBI:33019"/>
        <dbReference type="ChEBI" id="CHEBI:61560"/>
        <dbReference type="ChEBI" id="CHEBI:173112"/>
        <dbReference type="EC" id="2.7.7.49"/>
    </reaction>
</comment>
<evidence type="ECO:0000313" key="12">
    <source>
        <dbReference type="Proteomes" id="UP001597094"/>
    </source>
</evidence>
<feature type="domain" description="Reverse transcriptase" evidence="10">
    <location>
        <begin position="1"/>
        <end position="199"/>
    </location>
</feature>
<evidence type="ECO:0000313" key="11">
    <source>
        <dbReference type="EMBL" id="MFD1187121.1"/>
    </source>
</evidence>
<proteinExistence type="inferred from homology"/>
<keyword evidence="4" id="KW-0479">Metal-binding</keyword>
<dbReference type="InterPro" id="IPR000123">
    <property type="entry name" value="Reverse_transcriptase_msDNA"/>
</dbReference>
<dbReference type="PROSITE" id="PS50878">
    <property type="entry name" value="RT_POL"/>
    <property type="match status" value="1"/>
</dbReference>
<evidence type="ECO:0000256" key="9">
    <source>
        <dbReference type="ARBA" id="ARBA00048173"/>
    </source>
</evidence>
<dbReference type="EC" id="2.7.7.49" evidence="1"/>